<gene>
    <name evidence="1" type="ORF">M441DRAFT_64803</name>
</gene>
<accession>A0A2T3ZJZ3</accession>
<reference evidence="1 2" key="1">
    <citation type="submission" date="2016-07" db="EMBL/GenBank/DDBJ databases">
        <title>Multiple horizontal gene transfer events from other fungi enriched the ability of initially mycotrophic Trichoderma (Ascomycota) to feed on dead plant biomass.</title>
        <authorList>
            <consortium name="DOE Joint Genome Institute"/>
            <person name="Aerts A."/>
            <person name="Atanasova L."/>
            <person name="Chenthamara K."/>
            <person name="Zhang J."/>
            <person name="Grujic M."/>
            <person name="Henrissat B."/>
            <person name="Kuo A."/>
            <person name="Salamov A."/>
            <person name="Lipzen A."/>
            <person name="Labutti K."/>
            <person name="Barry K."/>
            <person name="Miao Y."/>
            <person name="Rahimi M.J."/>
            <person name="Shen Q."/>
            <person name="Grigoriev I.V."/>
            <person name="Kubicek C.P."/>
            <person name="Druzhinina I.S."/>
        </authorList>
    </citation>
    <scope>NUCLEOTIDE SEQUENCE [LARGE SCALE GENOMIC DNA]</scope>
    <source>
        <strain evidence="1 2">CBS 433.97</strain>
    </source>
</reference>
<name>A0A2T3ZJZ3_TRIA4</name>
<evidence type="ECO:0000313" key="2">
    <source>
        <dbReference type="Proteomes" id="UP000240493"/>
    </source>
</evidence>
<protein>
    <submittedName>
        <fullName evidence="1">Uncharacterized protein</fullName>
    </submittedName>
</protein>
<sequence>MLPPPPHLQSAALPSVCLVFQSSSLGCVLQATFTCTAALPTHHVPPGRSLCG</sequence>
<dbReference type="Proteomes" id="UP000240493">
    <property type="component" value="Unassembled WGS sequence"/>
</dbReference>
<proteinExistence type="predicted"/>
<keyword evidence="2" id="KW-1185">Reference proteome</keyword>
<dbReference type="EMBL" id="KZ679257">
    <property type="protein sequence ID" value="PTB45125.1"/>
    <property type="molecule type" value="Genomic_DNA"/>
</dbReference>
<dbReference type="AlphaFoldDB" id="A0A2T3ZJZ3"/>
<organism evidence="1 2">
    <name type="scientific">Trichoderma asperellum (strain ATCC 204424 / CBS 433.97 / NBRC 101777)</name>
    <dbReference type="NCBI Taxonomy" id="1042311"/>
    <lineage>
        <taxon>Eukaryota</taxon>
        <taxon>Fungi</taxon>
        <taxon>Dikarya</taxon>
        <taxon>Ascomycota</taxon>
        <taxon>Pezizomycotina</taxon>
        <taxon>Sordariomycetes</taxon>
        <taxon>Hypocreomycetidae</taxon>
        <taxon>Hypocreales</taxon>
        <taxon>Hypocreaceae</taxon>
        <taxon>Trichoderma</taxon>
    </lineage>
</organism>
<evidence type="ECO:0000313" key="1">
    <source>
        <dbReference type="EMBL" id="PTB45125.1"/>
    </source>
</evidence>